<dbReference type="PROSITE" id="PS50043">
    <property type="entry name" value="HTH_LUXR_2"/>
    <property type="match status" value="1"/>
</dbReference>
<dbReference type="GO" id="GO:0003677">
    <property type="term" value="F:DNA binding"/>
    <property type="evidence" value="ECO:0007669"/>
    <property type="project" value="UniProtKB-KW"/>
</dbReference>
<dbReference type="RefSeq" id="WP_203920000.1">
    <property type="nucleotide sequence ID" value="NZ_BONZ01000043.1"/>
</dbReference>
<dbReference type="Pfam" id="PF17874">
    <property type="entry name" value="TPR_MalT"/>
    <property type="match status" value="1"/>
</dbReference>
<dbReference type="InterPro" id="IPR036388">
    <property type="entry name" value="WH-like_DNA-bd_sf"/>
</dbReference>
<keyword evidence="7" id="KW-1185">Reference proteome</keyword>
<reference evidence="6" key="1">
    <citation type="submission" date="2021-01" db="EMBL/GenBank/DDBJ databases">
        <title>Whole genome shotgun sequence of Rugosimonospora africana NBRC 104875.</title>
        <authorList>
            <person name="Komaki H."/>
            <person name="Tamura T."/>
        </authorList>
    </citation>
    <scope>NUCLEOTIDE SEQUENCE</scope>
    <source>
        <strain evidence="6">NBRC 104875</strain>
    </source>
</reference>
<dbReference type="Gene3D" id="1.25.40.10">
    <property type="entry name" value="Tetratricopeptide repeat domain"/>
    <property type="match status" value="1"/>
</dbReference>
<dbReference type="PANTHER" id="PTHR44688">
    <property type="entry name" value="DNA-BINDING TRANSCRIPTIONAL ACTIVATOR DEVR_DOSR"/>
    <property type="match status" value="1"/>
</dbReference>
<dbReference type="SUPFAM" id="SSF46894">
    <property type="entry name" value="C-terminal effector domain of the bipartite response regulators"/>
    <property type="match status" value="1"/>
</dbReference>
<feature type="domain" description="HTH luxR-type" evidence="5">
    <location>
        <begin position="863"/>
        <end position="928"/>
    </location>
</feature>
<dbReference type="SUPFAM" id="SSF48452">
    <property type="entry name" value="TPR-like"/>
    <property type="match status" value="1"/>
</dbReference>
<protein>
    <recommendedName>
        <fullName evidence="5">HTH luxR-type domain-containing protein</fullName>
    </recommendedName>
</protein>
<dbReference type="InterPro" id="IPR016032">
    <property type="entry name" value="Sig_transdc_resp-reg_C-effctor"/>
</dbReference>
<feature type="compositionally biased region" description="Polar residues" evidence="4">
    <location>
        <begin position="16"/>
        <end position="25"/>
    </location>
</feature>
<comment type="caution">
    <text evidence="6">The sequence shown here is derived from an EMBL/GenBank/DDBJ whole genome shotgun (WGS) entry which is preliminary data.</text>
</comment>
<dbReference type="InterPro" id="IPR000792">
    <property type="entry name" value="Tscrpt_reg_LuxR_C"/>
</dbReference>
<dbReference type="Proteomes" id="UP000642748">
    <property type="component" value="Unassembled WGS sequence"/>
</dbReference>
<dbReference type="InterPro" id="IPR027417">
    <property type="entry name" value="P-loop_NTPase"/>
</dbReference>
<gene>
    <name evidence="6" type="ORF">Raf01_45910</name>
</gene>
<dbReference type="PANTHER" id="PTHR44688:SF16">
    <property type="entry name" value="DNA-BINDING TRANSCRIPTIONAL ACTIVATOR DEVR_DOSR"/>
    <property type="match status" value="1"/>
</dbReference>
<dbReference type="Pfam" id="PF25873">
    <property type="entry name" value="WHD_MalT"/>
    <property type="match status" value="1"/>
</dbReference>
<feature type="compositionally biased region" description="Basic and acidic residues" evidence="4">
    <location>
        <begin position="1"/>
        <end position="10"/>
    </location>
</feature>
<sequence>MLRDRPDIGGRVDYSPSPQTGSGTAPESPGESLLVSKLAVPPLPGSLVTRPRLHDLLDAGTRGPLTVLVAPAGWGKTVLLSTWARERGRTGWLALEPGDTGARFWRYLHAALDSAGVPGPLPVPESGGYLTELAGTLAGLAEPAVLVLDDFHHVEDAGVLDGLEFLLRHAASGLRLVIATRADPALPLHRLRLRDELTELRTGELSFTAAETARLLGEQELTLPGPALDALQAHTEGWPAGVRFAALSLQAHPDPARFIGHFAGDDATVAEYLIGEVFFDQPPGIQQMMMDTSILQRLCGGLVDALTGRDDGDQVLAELSRSNTFVVPLDSRPSWYRYHRMFGELLRAQLHRQAPERIAELHLRAARWHAGQDQPVDALRHALAAQDWGYATGLLVGNWHHVARYGHDEPLPASVEPPPADAIRADPELALAYAADRLDLRDLDTAEGYLRLADRHRHLLDEDRRDRFSLITGALELAQAQQRGDPARTREAAVAMLDLLGPEQAWTDGTASTGETGPPGEAGPAAETGPAAIALTALGTAELTAGNLDEAESALRAGLAHAEAAGLSCARLVCASTLAFVQAVRGELRAAQRTAQAALAMPPCAGQSRAVHRGHAYLALAMVDIQWDRLDRARSELDFASGACESGSEPALACSIAVVTAQLLREQGDLAKGYEALSAGRRDLAERPSSPFLEQWYAAVEADLRTAHGDAETVRRLLAPATEGEPASRVPRPDRPAVPDPAVAVTLAHAYLRDDDPGAALRTLPAWHEETGAPLPLRLSAGLVEALAARRAGDSRRASRTLEQVLRLAEPEGFRRVFTRAGAPARELLIEHLDSGTACWSLVNELVAAGERPVPTGPGTPAPATLAEPLTERELTVLRYLQSILSNTEIAVEMSLSVNTVKTHVRNIYRKLDAARRRDAVRRARELHLL</sequence>
<evidence type="ECO:0000259" key="5">
    <source>
        <dbReference type="PROSITE" id="PS50043"/>
    </source>
</evidence>
<feature type="region of interest" description="Disordered" evidence="4">
    <location>
        <begin position="718"/>
        <end position="739"/>
    </location>
</feature>
<keyword evidence="3" id="KW-0804">Transcription</keyword>
<dbReference type="EMBL" id="BONZ01000043">
    <property type="protein sequence ID" value="GIH16419.1"/>
    <property type="molecule type" value="Genomic_DNA"/>
</dbReference>
<organism evidence="6 7">
    <name type="scientific">Rugosimonospora africana</name>
    <dbReference type="NCBI Taxonomy" id="556532"/>
    <lineage>
        <taxon>Bacteria</taxon>
        <taxon>Bacillati</taxon>
        <taxon>Actinomycetota</taxon>
        <taxon>Actinomycetes</taxon>
        <taxon>Micromonosporales</taxon>
        <taxon>Micromonosporaceae</taxon>
        <taxon>Rugosimonospora</taxon>
    </lineage>
</organism>
<dbReference type="CDD" id="cd06170">
    <property type="entry name" value="LuxR_C_like"/>
    <property type="match status" value="1"/>
</dbReference>
<dbReference type="SMART" id="SM00421">
    <property type="entry name" value="HTH_LUXR"/>
    <property type="match status" value="1"/>
</dbReference>
<feature type="compositionally biased region" description="Low complexity" evidence="4">
    <location>
        <begin position="513"/>
        <end position="527"/>
    </location>
</feature>
<dbReference type="Gene3D" id="1.10.10.10">
    <property type="entry name" value="Winged helix-like DNA-binding domain superfamily/Winged helix DNA-binding domain"/>
    <property type="match status" value="1"/>
</dbReference>
<keyword evidence="1" id="KW-0805">Transcription regulation</keyword>
<feature type="region of interest" description="Disordered" evidence="4">
    <location>
        <begin position="505"/>
        <end position="527"/>
    </location>
</feature>
<name>A0A8J3VRS4_9ACTN</name>
<evidence type="ECO:0000256" key="1">
    <source>
        <dbReference type="ARBA" id="ARBA00023015"/>
    </source>
</evidence>
<evidence type="ECO:0000313" key="7">
    <source>
        <dbReference type="Proteomes" id="UP000642748"/>
    </source>
</evidence>
<keyword evidence="2" id="KW-0238">DNA-binding</keyword>
<dbReference type="GO" id="GO:0006355">
    <property type="term" value="P:regulation of DNA-templated transcription"/>
    <property type="evidence" value="ECO:0007669"/>
    <property type="project" value="InterPro"/>
</dbReference>
<proteinExistence type="predicted"/>
<dbReference type="AlphaFoldDB" id="A0A8J3VRS4"/>
<dbReference type="InterPro" id="IPR041617">
    <property type="entry name" value="TPR_MalT"/>
</dbReference>
<feature type="region of interest" description="Disordered" evidence="4">
    <location>
        <begin position="1"/>
        <end position="32"/>
    </location>
</feature>
<dbReference type="Pfam" id="PF00196">
    <property type="entry name" value="GerE"/>
    <property type="match status" value="1"/>
</dbReference>
<evidence type="ECO:0000313" key="6">
    <source>
        <dbReference type="EMBL" id="GIH16419.1"/>
    </source>
</evidence>
<dbReference type="PRINTS" id="PR00038">
    <property type="entry name" value="HTHLUXR"/>
</dbReference>
<evidence type="ECO:0000256" key="2">
    <source>
        <dbReference type="ARBA" id="ARBA00023125"/>
    </source>
</evidence>
<accession>A0A8J3VRS4</accession>
<dbReference type="SUPFAM" id="SSF52540">
    <property type="entry name" value="P-loop containing nucleoside triphosphate hydrolases"/>
    <property type="match status" value="1"/>
</dbReference>
<dbReference type="InterPro" id="IPR059106">
    <property type="entry name" value="WHD_MalT"/>
</dbReference>
<evidence type="ECO:0000256" key="3">
    <source>
        <dbReference type="ARBA" id="ARBA00023163"/>
    </source>
</evidence>
<evidence type="ECO:0000256" key="4">
    <source>
        <dbReference type="SAM" id="MobiDB-lite"/>
    </source>
</evidence>
<dbReference type="InterPro" id="IPR011990">
    <property type="entry name" value="TPR-like_helical_dom_sf"/>
</dbReference>